<keyword evidence="7" id="KW-1015">Disulfide bond</keyword>
<dbReference type="PANTHER" id="PTHR24248">
    <property type="entry name" value="ADRENERGIC RECEPTOR-RELATED G-PROTEIN COUPLED RECEPTOR"/>
    <property type="match status" value="1"/>
</dbReference>
<dbReference type="AlphaFoldDB" id="A0A553NGH2"/>
<evidence type="ECO:0000256" key="5">
    <source>
        <dbReference type="ARBA" id="ARBA00023040"/>
    </source>
</evidence>
<reference evidence="12 13" key="1">
    <citation type="journal article" date="2019" name="Sci. Data">
        <title>Hybrid genome assembly and annotation of Danionella translucida.</title>
        <authorList>
            <person name="Kadobianskyi M."/>
            <person name="Schulze L."/>
            <person name="Schuelke M."/>
            <person name="Judkewitz B."/>
        </authorList>
    </citation>
    <scope>NUCLEOTIDE SEQUENCE [LARGE SCALE GENOMIC DNA]</scope>
    <source>
        <strain evidence="12 13">Bolton</strain>
    </source>
</reference>
<evidence type="ECO:0000256" key="9">
    <source>
        <dbReference type="ARBA" id="ARBA00023224"/>
    </source>
</evidence>
<dbReference type="PROSITE" id="PS50262">
    <property type="entry name" value="G_PROTEIN_RECEP_F1_2"/>
    <property type="match status" value="1"/>
</dbReference>
<accession>A0A553NGH2</accession>
<organism evidence="12 13">
    <name type="scientific">Danionella cerebrum</name>
    <dbReference type="NCBI Taxonomy" id="2873325"/>
    <lineage>
        <taxon>Eukaryota</taxon>
        <taxon>Metazoa</taxon>
        <taxon>Chordata</taxon>
        <taxon>Craniata</taxon>
        <taxon>Vertebrata</taxon>
        <taxon>Euteleostomi</taxon>
        <taxon>Actinopterygii</taxon>
        <taxon>Neopterygii</taxon>
        <taxon>Teleostei</taxon>
        <taxon>Ostariophysi</taxon>
        <taxon>Cypriniformes</taxon>
        <taxon>Danionidae</taxon>
        <taxon>Danioninae</taxon>
        <taxon>Danionella</taxon>
    </lineage>
</organism>
<evidence type="ECO:0000256" key="8">
    <source>
        <dbReference type="ARBA" id="ARBA00023170"/>
    </source>
</evidence>
<keyword evidence="8" id="KW-0675">Receptor</keyword>
<dbReference type="EMBL" id="SRMA01026990">
    <property type="protein sequence ID" value="TRY64546.1"/>
    <property type="molecule type" value="Genomic_DNA"/>
</dbReference>
<evidence type="ECO:0000256" key="6">
    <source>
        <dbReference type="ARBA" id="ARBA00023136"/>
    </source>
</evidence>
<keyword evidence="6 10" id="KW-0472">Membrane</keyword>
<dbReference type="GO" id="GO:0071880">
    <property type="term" value="P:adenylate cyclase-activating adrenergic receptor signaling pathway"/>
    <property type="evidence" value="ECO:0007669"/>
    <property type="project" value="TreeGrafter"/>
</dbReference>
<gene>
    <name evidence="12" type="ORF">DNTS_022664</name>
</gene>
<evidence type="ECO:0000256" key="1">
    <source>
        <dbReference type="ARBA" id="ARBA00004651"/>
    </source>
</evidence>
<keyword evidence="4 10" id="KW-1133">Transmembrane helix</keyword>
<dbReference type="GO" id="GO:0004993">
    <property type="term" value="F:G protein-coupled serotonin receptor activity"/>
    <property type="evidence" value="ECO:0007669"/>
    <property type="project" value="UniProtKB-ARBA"/>
</dbReference>
<comment type="caution">
    <text evidence="12">The sequence shown here is derived from an EMBL/GenBank/DDBJ whole genome shotgun (WGS) entry which is preliminary data.</text>
</comment>
<feature type="domain" description="G-protein coupled receptors family 1 profile" evidence="11">
    <location>
        <begin position="1"/>
        <end position="126"/>
    </location>
</feature>
<evidence type="ECO:0000256" key="7">
    <source>
        <dbReference type="ARBA" id="ARBA00023157"/>
    </source>
</evidence>
<evidence type="ECO:0000256" key="2">
    <source>
        <dbReference type="ARBA" id="ARBA00022475"/>
    </source>
</evidence>
<evidence type="ECO:0000256" key="10">
    <source>
        <dbReference type="SAM" id="Phobius"/>
    </source>
</evidence>
<keyword evidence="13" id="KW-1185">Reference proteome</keyword>
<evidence type="ECO:0000313" key="12">
    <source>
        <dbReference type="EMBL" id="TRY64546.1"/>
    </source>
</evidence>
<dbReference type="OrthoDB" id="10063595at2759"/>
<comment type="subcellular location">
    <subcellularLocation>
        <location evidence="1">Cell membrane</location>
        <topology evidence="1">Multi-pass membrane protein</topology>
    </subcellularLocation>
</comment>
<dbReference type="GO" id="GO:0005886">
    <property type="term" value="C:plasma membrane"/>
    <property type="evidence" value="ECO:0007669"/>
    <property type="project" value="UniProtKB-SubCell"/>
</dbReference>
<dbReference type="GO" id="GO:0004938">
    <property type="term" value="F:alpha2-adrenergic receptor activity"/>
    <property type="evidence" value="ECO:0007669"/>
    <property type="project" value="UniProtKB-ARBA"/>
</dbReference>
<name>A0A553NGH2_9TELE</name>
<dbReference type="GO" id="GO:0071881">
    <property type="term" value="P:adenylate cyclase-inhibiting adrenergic receptor signaling pathway"/>
    <property type="evidence" value="ECO:0007669"/>
    <property type="project" value="UniProtKB-ARBA"/>
</dbReference>
<dbReference type="InterPro" id="IPR000276">
    <property type="entry name" value="GPCR_Rhodpsn"/>
</dbReference>
<keyword evidence="3 10" id="KW-0812">Transmembrane</keyword>
<dbReference type="Pfam" id="PF00001">
    <property type="entry name" value="7tm_1"/>
    <property type="match status" value="1"/>
</dbReference>
<feature type="transmembrane region" description="Helical" evidence="10">
    <location>
        <begin position="36"/>
        <end position="59"/>
    </location>
</feature>
<dbReference type="STRING" id="623744.A0A553NGH2"/>
<dbReference type="Proteomes" id="UP000316079">
    <property type="component" value="Unassembled WGS sequence"/>
</dbReference>
<proteinExistence type="predicted"/>
<dbReference type="SUPFAM" id="SSF81321">
    <property type="entry name" value="Family A G protein-coupled receptor-like"/>
    <property type="match status" value="1"/>
</dbReference>
<evidence type="ECO:0000259" key="11">
    <source>
        <dbReference type="PROSITE" id="PS50262"/>
    </source>
</evidence>
<dbReference type="Gene3D" id="1.20.1070.10">
    <property type="entry name" value="Rhodopsin 7-helix transmembrane proteins"/>
    <property type="match status" value="1"/>
</dbReference>
<keyword evidence="9" id="KW-0807">Transducer</keyword>
<evidence type="ECO:0000256" key="4">
    <source>
        <dbReference type="ARBA" id="ARBA00022989"/>
    </source>
</evidence>
<protein>
    <recommendedName>
        <fullName evidence="11">G-protein coupled receptors family 1 profile domain-containing protein</fullName>
    </recommendedName>
</protein>
<evidence type="ECO:0000256" key="3">
    <source>
        <dbReference type="ARBA" id="ARBA00022692"/>
    </source>
</evidence>
<evidence type="ECO:0000313" key="13">
    <source>
        <dbReference type="Proteomes" id="UP000316079"/>
    </source>
</evidence>
<sequence>MIFGVWLVSASITLPPFCGWAKNVNTAGVCLISQDFSYTIYSTAVAFYIPMIVMLFMYYKIFKAARKSGAKHRFTDFSRRERLETVASEALRMQGLKVQHTPGVAEEYLANGDFIELLSMKSPNNV</sequence>
<dbReference type="GO" id="GO:0043410">
    <property type="term" value="P:positive regulation of MAPK cascade"/>
    <property type="evidence" value="ECO:0007669"/>
    <property type="project" value="TreeGrafter"/>
</dbReference>
<keyword evidence="5" id="KW-0297">G-protein coupled receptor</keyword>
<keyword evidence="2" id="KW-1003">Cell membrane</keyword>
<dbReference type="PANTHER" id="PTHR24248:SF199">
    <property type="entry name" value="IP13425P-RELATED"/>
    <property type="match status" value="1"/>
</dbReference>
<dbReference type="InterPro" id="IPR017452">
    <property type="entry name" value="GPCR_Rhodpsn_7TM"/>
</dbReference>